<organism evidence="4 5">
    <name type="scientific">Clonostachys solani</name>
    <dbReference type="NCBI Taxonomy" id="160281"/>
    <lineage>
        <taxon>Eukaryota</taxon>
        <taxon>Fungi</taxon>
        <taxon>Dikarya</taxon>
        <taxon>Ascomycota</taxon>
        <taxon>Pezizomycotina</taxon>
        <taxon>Sordariomycetes</taxon>
        <taxon>Hypocreomycetidae</taxon>
        <taxon>Hypocreales</taxon>
        <taxon>Bionectriaceae</taxon>
        <taxon>Clonostachys</taxon>
    </lineage>
</organism>
<feature type="compositionally biased region" description="Polar residues" evidence="2">
    <location>
        <begin position="649"/>
        <end position="659"/>
    </location>
</feature>
<sequence length="730" mass="81490">MRPLDEIIQRWHETQAQSNSISELQTAVKYNGQSSPCVTGLRSLCWKTFLLSKIGKAEEDWFQTLRDGREDYARRRESLLKYVKHPEALAELSVDPLADVPSSPWETARQDDAIRAEIQQDVKRLPDEANYHEERIQTLILDVLFMYCKLYPERGGYRQGMHELLAPIVHVLESDAIDASTAADKSSIDALLLELVDISFIEHDAFLMFLTLMEHAQSFYALEPTVGKAESASRNRPQSSTIVERSQFIHQVCLQKVDPELASHLTSIEILPQIFLIRWVRLLFSREFPFEQFLVLWDTIFAVDPTLQLIDLICVAMLVRIRWQLLEADYSVCLQLLLKYPAPDPVHGPHTFVDDAEYLRTHLDISGGATLIVRYTGKMPIGPKSPDASRPSTPSFRTFNAFRQRALGGAKSPLSSPNAFRNQQASVEAIFQGAAKGARGVFERGEKLGINQAVRDAVGEIKRNMQGFNESMVTPRMVPEDFKGENAAVALAAMEKRNQQLANMLEDTVKSLKEFSAFPMDEKAKSLELIEIAAAKIQFVKIYLEDPTMELLVSNEPNSSLDNDAMETDDKPNPKVVAKESIIRQHKPEGLAISSLSLSDNNNAVPEQSTVSKDSGSEQRSTDTSSNGVTEGPLVAETVIPERPEPIPTRSTLAQSSFSWMLEPNEPAPSLSPRASVKSPVSPSHKKRSSNNVSRERNAFLFGEVTSPVDGKDPLGSDDIFGMEPLNSKK</sequence>
<proteinExistence type="predicted"/>
<accession>A0A9N9Z4V8</accession>
<dbReference type="PROSITE" id="PS50086">
    <property type="entry name" value="TBC_RABGAP"/>
    <property type="match status" value="1"/>
</dbReference>
<evidence type="ECO:0000313" key="5">
    <source>
        <dbReference type="Proteomes" id="UP000775872"/>
    </source>
</evidence>
<dbReference type="Pfam" id="PF00566">
    <property type="entry name" value="RabGAP-TBC"/>
    <property type="match status" value="1"/>
</dbReference>
<gene>
    <name evidence="4" type="ORF">CSOL1703_00001261</name>
</gene>
<feature type="region of interest" description="Disordered" evidence="2">
    <location>
        <begin position="555"/>
        <end position="575"/>
    </location>
</feature>
<dbReference type="AlphaFoldDB" id="A0A9N9Z4V8"/>
<protein>
    <recommendedName>
        <fullName evidence="3">Rab-GAP TBC domain-containing protein</fullName>
    </recommendedName>
</protein>
<dbReference type="PANTHER" id="PTHR22957:SF337">
    <property type="entry name" value="TBC1 DOMAIN FAMILY MEMBER 5"/>
    <property type="match status" value="1"/>
</dbReference>
<dbReference type="InterPro" id="IPR035969">
    <property type="entry name" value="Rab-GAP_TBC_sf"/>
</dbReference>
<dbReference type="PANTHER" id="PTHR22957">
    <property type="entry name" value="TBC1 DOMAIN FAMILY MEMBER GTPASE-ACTIVATING PROTEIN"/>
    <property type="match status" value="1"/>
</dbReference>
<dbReference type="InterPro" id="IPR000195">
    <property type="entry name" value="Rab-GAP-TBC_dom"/>
</dbReference>
<dbReference type="Gene3D" id="1.10.8.270">
    <property type="entry name" value="putative rabgap domain of human tbc1 domain family member 14 like domains"/>
    <property type="match status" value="1"/>
</dbReference>
<keyword evidence="1" id="KW-0343">GTPase activation</keyword>
<dbReference type="FunFam" id="1.10.8.270:FF:000031">
    <property type="entry name" value="TBC1 domain family member 5"/>
    <property type="match status" value="1"/>
</dbReference>
<reference evidence="4" key="1">
    <citation type="submission" date="2021-10" db="EMBL/GenBank/DDBJ databases">
        <authorList>
            <person name="Piombo E."/>
        </authorList>
    </citation>
    <scope>NUCLEOTIDE SEQUENCE</scope>
</reference>
<evidence type="ECO:0000259" key="3">
    <source>
        <dbReference type="PROSITE" id="PS50086"/>
    </source>
</evidence>
<feature type="compositionally biased region" description="Polar residues" evidence="2">
    <location>
        <begin position="595"/>
        <end position="614"/>
    </location>
</feature>
<evidence type="ECO:0000313" key="4">
    <source>
        <dbReference type="EMBL" id="CAH0049305.1"/>
    </source>
</evidence>
<comment type="caution">
    <text evidence="4">The sequence shown here is derived from an EMBL/GenBank/DDBJ whole genome shotgun (WGS) entry which is preliminary data.</text>
</comment>
<feature type="region of interest" description="Disordered" evidence="2">
    <location>
        <begin position="595"/>
        <end position="730"/>
    </location>
</feature>
<dbReference type="GO" id="GO:0005096">
    <property type="term" value="F:GTPase activator activity"/>
    <property type="evidence" value="ECO:0007669"/>
    <property type="project" value="UniProtKB-KW"/>
</dbReference>
<dbReference type="FunFam" id="1.10.472.80:FF:000038">
    <property type="entry name" value="TBC1 domain family member 5"/>
    <property type="match status" value="1"/>
</dbReference>
<dbReference type="EMBL" id="CABFOC020000035">
    <property type="protein sequence ID" value="CAH0049305.1"/>
    <property type="molecule type" value="Genomic_DNA"/>
</dbReference>
<evidence type="ECO:0000256" key="2">
    <source>
        <dbReference type="SAM" id="MobiDB-lite"/>
    </source>
</evidence>
<dbReference type="SMART" id="SM00164">
    <property type="entry name" value="TBC"/>
    <property type="match status" value="1"/>
</dbReference>
<feature type="domain" description="Rab-GAP TBC" evidence="3">
    <location>
        <begin position="36"/>
        <end position="304"/>
    </location>
</feature>
<keyword evidence="5" id="KW-1185">Reference proteome</keyword>
<dbReference type="OrthoDB" id="27140at2759"/>
<dbReference type="Proteomes" id="UP000775872">
    <property type="component" value="Unassembled WGS sequence"/>
</dbReference>
<name>A0A9N9Z4V8_9HYPO</name>
<dbReference type="Gene3D" id="1.10.472.80">
    <property type="entry name" value="Ypt/Rab-GAP domain of gyp1p, domain 3"/>
    <property type="match status" value="1"/>
</dbReference>
<dbReference type="SUPFAM" id="SSF47923">
    <property type="entry name" value="Ypt/Rab-GAP domain of gyp1p"/>
    <property type="match status" value="2"/>
</dbReference>
<evidence type="ECO:0000256" key="1">
    <source>
        <dbReference type="ARBA" id="ARBA00022468"/>
    </source>
</evidence>